<dbReference type="SUPFAM" id="SSF102114">
    <property type="entry name" value="Radical SAM enzymes"/>
    <property type="match status" value="1"/>
</dbReference>
<dbReference type="AlphaFoldDB" id="A0A1F7GF89"/>
<evidence type="ECO:0000313" key="3">
    <source>
        <dbReference type="Proteomes" id="UP000177026"/>
    </source>
</evidence>
<evidence type="ECO:0000313" key="2">
    <source>
        <dbReference type="EMBL" id="OGK17557.1"/>
    </source>
</evidence>
<organism evidence="2 3">
    <name type="scientific">Candidatus Roizmanbacteria bacterium RIFCSPHIGHO2_01_FULL_39_8</name>
    <dbReference type="NCBI Taxonomy" id="1802033"/>
    <lineage>
        <taxon>Bacteria</taxon>
        <taxon>Candidatus Roizmaniibacteriota</taxon>
    </lineage>
</organism>
<dbReference type="InterPro" id="IPR023885">
    <property type="entry name" value="4Fe4S-binding_SPASM_dom"/>
</dbReference>
<dbReference type="InterPro" id="IPR050377">
    <property type="entry name" value="Radical_SAM_PqqE_MftC-like"/>
</dbReference>
<dbReference type="InterPro" id="IPR058240">
    <property type="entry name" value="rSAM_sf"/>
</dbReference>
<dbReference type="EMBL" id="MFZI01000084">
    <property type="protein sequence ID" value="OGK17557.1"/>
    <property type="molecule type" value="Genomic_DNA"/>
</dbReference>
<dbReference type="Pfam" id="PF13186">
    <property type="entry name" value="SPASM"/>
    <property type="match status" value="1"/>
</dbReference>
<dbReference type="PANTHER" id="PTHR11228:SF7">
    <property type="entry name" value="PQQA PEPTIDE CYCLASE"/>
    <property type="match status" value="1"/>
</dbReference>
<dbReference type="PANTHER" id="PTHR11228">
    <property type="entry name" value="RADICAL SAM DOMAIN PROTEIN"/>
    <property type="match status" value="1"/>
</dbReference>
<protein>
    <recommendedName>
        <fullName evidence="1">4Fe4S-binding SPASM domain-containing protein</fullName>
    </recommendedName>
</protein>
<gene>
    <name evidence="2" type="ORF">A2866_05200</name>
</gene>
<dbReference type="CDD" id="cd01335">
    <property type="entry name" value="Radical_SAM"/>
    <property type="match status" value="1"/>
</dbReference>
<reference evidence="2 3" key="1">
    <citation type="journal article" date="2016" name="Nat. Commun.">
        <title>Thousands of microbial genomes shed light on interconnected biogeochemical processes in an aquifer system.</title>
        <authorList>
            <person name="Anantharaman K."/>
            <person name="Brown C.T."/>
            <person name="Hug L.A."/>
            <person name="Sharon I."/>
            <person name="Castelle C.J."/>
            <person name="Probst A.J."/>
            <person name="Thomas B.C."/>
            <person name="Singh A."/>
            <person name="Wilkins M.J."/>
            <person name="Karaoz U."/>
            <person name="Brodie E.L."/>
            <person name="Williams K.H."/>
            <person name="Hubbard S.S."/>
            <person name="Banfield J.F."/>
        </authorList>
    </citation>
    <scope>NUCLEOTIDE SEQUENCE [LARGE SCALE GENOMIC DNA]</scope>
</reference>
<name>A0A1F7GF89_9BACT</name>
<feature type="domain" description="4Fe4S-binding SPASM" evidence="1">
    <location>
        <begin position="217"/>
        <end position="277"/>
    </location>
</feature>
<evidence type="ECO:0000259" key="1">
    <source>
        <dbReference type="Pfam" id="PF13186"/>
    </source>
</evidence>
<accession>A0A1F7GF89</accession>
<proteinExistence type="predicted"/>
<dbReference type="InterPro" id="IPR013785">
    <property type="entry name" value="Aldolase_TIM"/>
</dbReference>
<sequence>MQEVQNFFSNNNKFQWIDLTGGEVFLHPNLVSIVEVILETQKNLYLLHVPTNGIMTERIVQGVKKILSKNVNRFVVSISLDGTSPVHDTLRGIHNNWKRAVETYKELKLFKSYRFDCVFGMTISGYNVDQVEAMYLELKKVIPDLDRNDIHFNVAHHSSHYYANTATNLYLSQSIFNTIKEYNEKKRFVFSGVALMERMYQRYIGEFLELKKTPVSCHALRSSIFINPNGEVFPCGMWGLSLGNLREFDFNLQNMWNKEKTKKTISVIEQKKCPNCWTPCEAYQSILGNIIKPKIFIGALLECAKGVTDQIRKRRILVC</sequence>
<comment type="caution">
    <text evidence="2">The sequence shown here is derived from an EMBL/GenBank/DDBJ whole genome shotgun (WGS) entry which is preliminary data.</text>
</comment>
<dbReference type="Proteomes" id="UP000177026">
    <property type="component" value="Unassembled WGS sequence"/>
</dbReference>
<dbReference type="Gene3D" id="3.20.20.70">
    <property type="entry name" value="Aldolase class I"/>
    <property type="match status" value="1"/>
</dbReference>